<evidence type="ECO:0000256" key="10">
    <source>
        <dbReference type="ARBA" id="ARBA00023315"/>
    </source>
</evidence>
<organism evidence="12 13">
    <name type="scientific">Molossus molossus</name>
    <name type="common">Pallas' mastiff bat</name>
    <name type="synonym">Vespertilio molossus</name>
    <dbReference type="NCBI Taxonomy" id="27622"/>
    <lineage>
        <taxon>Eukaryota</taxon>
        <taxon>Metazoa</taxon>
        <taxon>Chordata</taxon>
        <taxon>Craniata</taxon>
        <taxon>Vertebrata</taxon>
        <taxon>Euteleostomi</taxon>
        <taxon>Mammalia</taxon>
        <taxon>Eutheria</taxon>
        <taxon>Laurasiatheria</taxon>
        <taxon>Chiroptera</taxon>
        <taxon>Yangochiroptera</taxon>
        <taxon>Molossidae</taxon>
        <taxon>Molossus</taxon>
    </lineage>
</organism>
<reference evidence="12 13" key="1">
    <citation type="journal article" date="2020" name="Nature">
        <title>Six reference-quality genomes reveal evolution of bat adaptations.</title>
        <authorList>
            <person name="Jebb D."/>
            <person name="Huang Z."/>
            <person name="Pippel M."/>
            <person name="Hughes G.M."/>
            <person name="Lavrichenko K."/>
            <person name="Devanna P."/>
            <person name="Winkler S."/>
            <person name="Jermiin L.S."/>
            <person name="Skirmuntt E.C."/>
            <person name="Katzourakis A."/>
            <person name="Burkitt-Gray L."/>
            <person name="Ray D.A."/>
            <person name="Sullivan K.A.M."/>
            <person name="Roscito J.G."/>
            <person name="Kirilenko B.M."/>
            <person name="Davalos L.M."/>
            <person name="Corthals A.P."/>
            <person name="Power M.L."/>
            <person name="Jones G."/>
            <person name="Ransome R.D."/>
            <person name="Dechmann D.K.N."/>
            <person name="Locatelli A.G."/>
            <person name="Puechmaille S.J."/>
            <person name="Fedrigo O."/>
            <person name="Jarvis E.D."/>
            <person name="Hiller M."/>
            <person name="Vernes S.C."/>
            <person name="Myers E.W."/>
            <person name="Teeling E.C."/>
        </authorList>
    </citation>
    <scope>NUCLEOTIDE SEQUENCE [LARGE SCALE GENOMIC DNA]</scope>
    <source>
        <strain evidence="12">MMolMol1</strain>
        <tissue evidence="12">Muscle</tissue>
    </source>
</reference>
<keyword evidence="5 11" id="KW-0812">Transmembrane</keyword>
<dbReference type="GO" id="GO:0050252">
    <property type="term" value="F:retinol O-fatty-acyltransferase activity"/>
    <property type="evidence" value="ECO:0007669"/>
    <property type="project" value="TreeGrafter"/>
</dbReference>
<dbReference type="CDD" id="cd07987">
    <property type="entry name" value="LPLAT_MGAT-like"/>
    <property type="match status" value="1"/>
</dbReference>
<dbReference type="PANTHER" id="PTHR12317:SF12">
    <property type="entry name" value="ACYL-COA WAX ALCOHOL ACYLTRANSFERASE 2"/>
    <property type="match status" value="1"/>
</dbReference>
<dbReference type="EMBL" id="JACASF010000002">
    <property type="protein sequence ID" value="KAF6491798.1"/>
    <property type="molecule type" value="Genomic_DNA"/>
</dbReference>
<dbReference type="Proteomes" id="UP000550707">
    <property type="component" value="Unassembled WGS sequence"/>
</dbReference>
<proteinExistence type="inferred from homology"/>
<evidence type="ECO:0000256" key="7">
    <source>
        <dbReference type="ARBA" id="ARBA00022989"/>
    </source>
</evidence>
<evidence type="ECO:0000256" key="6">
    <source>
        <dbReference type="ARBA" id="ARBA00022824"/>
    </source>
</evidence>
<dbReference type="EC" id="2.3.1.-" evidence="11"/>
<dbReference type="FunCoup" id="A0A7J8J565">
    <property type="interactions" value="34"/>
</dbReference>
<sequence length="333" mass="38539">MFLPSKKDLKTTLEVFALFQWTFSALIIATLIIFVNVYLLLFTRYWPVPVLIIIWLAFDWKTQERGGRRFNFMRSFCLWNHYRDYFPVKLLKTHDISPDQNYILVCHPHGFLAHSWFSNFATETTGFSKLFPGITPDVLTLGVFFWLPLLRDYVMALGLCSVSPSSIDYLLTHNGTGNMLVVVVGGLAECRLSFPGCTMLFLKNRNGFVRKALQHGVPLIPAYSFGEMELYDHHVFTPGSLVSRFQQWFQRMTHIYLGAFSGRGFTENSWGLLPYARPLTTIVGEPLPMPKIEKPSREEVDKYHMLYVETLQKLFNQHKTKFGIPETQKLMIV</sequence>
<dbReference type="Pfam" id="PF03982">
    <property type="entry name" value="DAGAT"/>
    <property type="match status" value="1"/>
</dbReference>
<dbReference type="AlphaFoldDB" id="A0A7J8J565"/>
<keyword evidence="4 11" id="KW-0808">Transferase</keyword>
<dbReference type="InterPro" id="IPR007130">
    <property type="entry name" value="DAGAT"/>
</dbReference>
<evidence type="ECO:0000256" key="2">
    <source>
        <dbReference type="ARBA" id="ARBA00005420"/>
    </source>
</evidence>
<keyword evidence="13" id="KW-1185">Reference proteome</keyword>
<dbReference type="PANTHER" id="PTHR12317">
    <property type="entry name" value="DIACYLGLYCEROL O-ACYLTRANSFERASE"/>
    <property type="match status" value="1"/>
</dbReference>
<evidence type="ECO:0000256" key="9">
    <source>
        <dbReference type="ARBA" id="ARBA00023136"/>
    </source>
</evidence>
<keyword evidence="6 11" id="KW-0256">Endoplasmic reticulum</keyword>
<comment type="caution">
    <text evidence="11">Lacks conserved residue(s) required for the propagation of feature annotation.</text>
</comment>
<evidence type="ECO:0000256" key="4">
    <source>
        <dbReference type="ARBA" id="ARBA00022679"/>
    </source>
</evidence>
<evidence type="ECO:0000256" key="5">
    <source>
        <dbReference type="ARBA" id="ARBA00022692"/>
    </source>
</evidence>
<feature type="transmembrane region" description="Helical" evidence="11">
    <location>
        <begin position="12"/>
        <end position="39"/>
    </location>
</feature>
<gene>
    <name evidence="12" type="ORF">HJG59_001305</name>
</gene>
<keyword evidence="3" id="KW-0444">Lipid biosynthesis</keyword>
<comment type="subcellular location">
    <subcellularLocation>
        <location evidence="1 11">Endoplasmic reticulum membrane</location>
        <topology evidence="1 11">Multi-pass membrane protein</topology>
    </subcellularLocation>
</comment>
<dbReference type="GO" id="GO:0005789">
    <property type="term" value="C:endoplasmic reticulum membrane"/>
    <property type="evidence" value="ECO:0007669"/>
    <property type="project" value="UniProtKB-SubCell"/>
</dbReference>
<evidence type="ECO:0000313" key="13">
    <source>
        <dbReference type="Proteomes" id="UP000550707"/>
    </source>
</evidence>
<keyword evidence="9 11" id="KW-0472">Membrane</keyword>
<accession>A0A7J8J565</accession>
<name>A0A7J8J565_MOLMO</name>
<evidence type="ECO:0000256" key="3">
    <source>
        <dbReference type="ARBA" id="ARBA00022516"/>
    </source>
</evidence>
<protein>
    <recommendedName>
        <fullName evidence="11">Acyltransferase</fullName>
        <ecNumber evidence="11">2.3.1.-</ecNumber>
    </recommendedName>
</protein>
<keyword evidence="10 12" id="KW-0012">Acyltransferase</keyword>
<keyword evidence="7 11" id="KW-1133">Transmembrane helix</keyword>
<comment type="caution">
    <text evidence="12">The sequence shown here is derived from an EMBL/GenBank/DDBJ whole genome shotgun (WGS) entry which is preliminary data.</text>
</comment>
<evidence type="ECO:0000256" key="11">
    <source>
        <dbReference type="RuleBase" id="RU367023"/>
    </source>
</evidence>
<dbReference type="InParanoid" id="A0A7J8J565"/>
<comment type="similarity">
    <text evidence="2 11">Belongs to the diacylglycerol acyltransferase family.</text>
</comment>
<evidence type="ECO:0000256" key="8">
    <source>
        <dbReference type="ARBA" id="ARBA00023098"/>
    </source>
</evidence>
<keyword evidence="8" id="KW-0443">Lipid metabolism</keyword>
<evidence type="ECO:0000313" key="12">
    <source>
        <dbReference type="EMBL" id="KAF6491798.1"/>
    </source>
</evidence>
<evidence type="ECO:0000256" key="1">
    <source>
        <dbReference type="ARBA" id="ARBA00004477"/>
    </source>
</evidence>
<dbReference type="OrthoDB" id="264532at2759"/>